<sequence>MRGVLIDESSIPDNFISMKKNELETYIKRVQKKTILQEWGFEFQMDSGSKIWNIVRYYKWENFGKHPIEPSFILVVQEFYALLNAFKVMRPLGEPWSYVTVKGREILILSLKIYRFYNIPFYMYDFIQRIDLKFCPHIDVYNFKDYLTEGREEWQRDFGTNLPITFTPSSIQRDLDRLIYRLRIIIVLNPRSADIPEFKVRLCGPKRHRLIFVSCIEGYVMTSLGYVATLKVVLGFFSFAAYVATSNAPCCNLATSIELIRLLIVLEHSQNILAHP</sequence>
<dbReference type="AlphaFoldDB" id="A0A7J8N916"/>
<proteinExistence type="predicted"/>
<dbReference type="Proteomes" id="UP000593572">
    <property type="component" value="Unassembled WGS sequence"/>
</dbReference>
<name>A0A7J8N916_9ROSI</name>
<reference evidence="1 2" key="1">
    <citation type="journal article" date="2019" name="Genome Biol. Evol.">
        <title>Insights into the evolution of the New World diploid cottons (Gossypium, subgenus Houzingenia) based on genome sequencing.</title>
        <authorList>
            <person name="Grover C.E."/>
            <person name="Arick M.A. 2nd"/>
            <person name="Thrash A."/>
            <person name="Conover J.L."/>
            <person name="Sanders W.S."/>
            <person name="Peterson D.G."/>
            <person name="Frelichowski J.E."/>
            <person name="Scheffler J.A."/>
            <person name="Scheffler B.E."/>
            <person name="Wendel J.F."/>
        </authorList>
    </citation>
    <scope>NUCLEOTIDE SEQUENCE [LARGE SCALE GENOMIC DNA]</scope>
    <source>
        <strain evidence="1">157</strain>
        <tissue evidence="1">Leaf</tissue>
    </source>
</reference>
<gene>
    <name evidence="1" type="ORF">Golob_000779</name>
</gene>
<accession>A0A7J8N916</accession>
<evidence type="ECO:0000313" key="2">
    <source>
        <dbReference type="Proteomes" id="UP000593572"/>
    </source>
</evidence>
<evidence type="ECO:0000313" key="1">
    <source>
        <dbReference type="EMBL" id="MBA0573507.1"/>
    </source>
</evidence>
<dbReference type="EMBL" id="JABEZX010000013">
    <property type="protein sequence ID" value="MBA0573507.1"/>
    <property type="molecule type" value="Genomic_DNA"/>
</dbReference>
<organism evidence="1 2">
    <name type="scientific">Gossypium lobatum</name>
    <dbReference type="NCBI Taxonomy" id="34289"/>
    <lineage>
        <taxon>Eukaryota</taxon>
        <taxon>Viridiplantae</taxon>
        <taxon>Streptophyta</taxon>
        <taxon>Embryophyta</taxon>
        <taxon>Tracheophyta</taxon>
        <taxon>Spermatophyta</taxon>
        <taxon>Magnoliopsida</taxon>
        <taxon>eudicotyledons</taxon>
        <taxon>Gunneridae</taxon>
        <taxon>Pentapetalae</taxon>
        <taxon>rosids</taxon>
        <taxon>malvids</taxon>
        <taxon>Malvales</taxon>
        <taxon>Malvaceae</taxon>
        <taxon>Malvoideae</taxon>
        <taxon>Gossypium</taxon>
    </lineage>
</organism>
<keyword evidence="2" id="KW-1185">Reference proteome</keyword>
<comment type="caution">
    <text evidence="1">The sequence shown here is derived from an EMBL/GenBank/DDBJ whole genome shotgun (WGS) entry which is preliminary data.</text>
</comment>
<protein>
    <submittedName>
        <fullName evidence="1">Uncharacterized protein</fullName>
    </submittedName>
</protein>